<dbReference type="Pfam" id="PF00232">
    <property type="entry name" value="Glyco_hydro_1"/>
    <property type="match status" value="1"/>
</dbReference>
<dbReference type="SUPFAM" id="SSF51445">
    <property type="entry name" value="(Trans)glycosidases"/>
    <property type="match status" value="1"/>
</dbReference>
<dbReference type="EMBL" id="CP086714">
    <property type="protein sequence ID" value="WOO77139.1"/>
    <property type="molecule type" value="Genomic_DNA"/>
</dbReference>
<reference evidence="5" key="1">
    <citation type="submission" date="2023-10" db="EMBL/GenBank/DDBJ databases">
        <authorList>
            <person name="Noh H."/>
        </authorList>
    </citation>
    <scope>NUCLEOTIDE SEQUENCE</scope>
    <source>
        <strain evidence="5">DUCC4014</strain>
    </source>
</reference>
<dbReference type="InterPro" id="IPR017853">
    <property type="entry name" value="GH"/>
</dbReference>
<sequence>MTATTTDQHHGTLPAGFLRGFATASYQIEGGHDQDGRKPSVWDVALKDKDNGDVACNSYNMIEEDIALLKSLGANVYRFSISWSRIVPLGGRNDPVEPRGIAHYSKFIDRLIEEGITPFVTLFHWDLPYALQERYGGFRATGEQREELLLDWDRYVRVCFEAFGDRVKHWITHNEPLSYVYCHFAFTDDYKLDEKWTVGKNILITHARAVDIYRKEFQRPDTVIGIALQSEWVEPIDDSQAAKDAAQRGMDVSIGWFADPIYLGKPNATVEKLAPGAYDFTEAEWAILRGSSDFFGINHYSTQLATGKIITEDPPIINTMFGSIEMTQEPGGVPIGHRGHDGHPYTVPWGFYKLLKYIHATWTNAGVSYIHKDIPTYVTENGYAEQDERQYTFEERINDKNRVNYFEGYLAALVGAVQEGVPVAGYMAWSLLDNLEWTSGYKPCFGVTVVDMDGGTFKRTPKSSGLYIKRFFDEAVASKA</sequence>
<evidence type="ECO:0000256" key="3">
    <source>
        <dbReference type="ARBA" id="ARBA00023295"/>
    </source>
</evidence>
<dbReference type="PRINTS" id="PR00131">
    <property type="entry name" value="GLHYDRLASE1"/>
</dbReference>
<dbReference type="Gene3D" id="3.20.20.80">
    <property type="entry name" value="Glycosidases"/>
    <property type="match status" value="1"/>
</dbReference>
<proteinExistence type="inferred from homology"/>
<keyword evidence="2" id="KW-0378">Hydrolase</keyword>
<dbReference type="PANTHER" id="PTHR10353">
    <property type="entry name" value="GLYCOSYL HYDROLASE"/>
    <property type="match status" value="1"/>
</dbReference>
<evidence type="ECO:0000256" key="2">
    <source>
        <dbReference type="ARBA" id="ARBA00022801"/>
    </source>
</evidence>
<dbReference type="RefSeq" id="XP_062623171.1">
    <property type="nucleotide sequence ID" value="XM_062767187.1"/>
</dbReference>
<dbReference type="InterPro" id="IPR001360">
    <property type="entry name" value="Glyco_hydro_1"/>
</dbReference>
<name>A0AAF0Y368_9TREE</name>
<dbReference type="Proteomes" id="UP000827549">
    <property type="component" value="Chromosome 1"/>
</dbReference>
<evidence type="ECO:0000256" key="1">
    <source>
        <dbReference type="ARBA" id="ARBA00010838"/>
    </source>
</evidence>
<dbReference type="GeneID" id="87803988"/>
<keyword evidence="3" id="KW-0326">Glycosidase</keyword>
<dbReference type="AlphaFoldDB" id="A0AAF0Y368"/>
<evidence type="ECO:0000313" key="6">
    <source>
        <dbReference type="Proteomes" id="UP000827549"/>
    </source>
</evidence>
<gene>
    <name evidence="5" type="primary">BGL1B_3</name>
    <name evidence="5" type="ORF">LOC62_01G000730</name>
</gene>
<keyword evidence="6" id="KW-1185">Reference proteome</keyword>
<comment type="similarity">
    <text evidence="1 4">Belongs to the glycosyl hydrolase 1 family.</text>
</comment>
<organism evidence="5 6">
    <name type="scientific">Vanrija pseudolonga</name>
    <dbReference type="NCBI Taxonomy" id="143232"/>
    <lineage>
        <taxon>Eukaryota</taxon>
        <taxon>Fungi</taxon>
        <taxon>Dikarya</taxon>
        <taxon>Basidiomycota</taxon>
        <taxon>Agaricomycotina</taxon>
        <taxon>Tremellomycetes</taxon>
        <taxon>Trichosporonales</taxon>
        <taxon>Trichosporonaceae</taxon>
        <taxon>Vanrija</taxon>
    </lineage>
</organism>
<evidence type="ECO:0000256" key="4">
    <source>
        <dbReference type="RuleBase" id="RU003690"/>
    </source>
</evidence>
<protein>
    <submittedName>
        <fullName evidence="5">Beta-glucosidase 1B</fullName>
    </submittedName>
</protein>
<dbReference type="GO" id="GO:0008422">
    <property type="term" value="F:beta-glucosidase activity"/>
    <property type="evidence" value="ECO:0007669"/>
    <property type="project" value="TreeGrafter"/>
</dbReference>
<accession>A0AAF0Y368</accession>
<dbReference type="PANTHER" id="PTHR10353:SF36">
    <property type="entry name" value="LP05116P"/>
    <property type="match status" value="1"/>
</dbReference>
<evidence type="ECO:0000313" key="5">
    <source>
        <dbReference type="EMBL" id="WOO77139.1"/>
    </source>
</evidence>
<dbReference type="GO" id="GO:0005975">
    <property type="term" value="P:carbohydrate metabolic process"/>
    <property type="evidence" value="ECO:0007669"/>
    <property type="project" value="InterPro"/>
</dbReference>